<protein>
    <submittedName>
        <fullName evidence="1">Uncharacterized protein</fullName>
    </submittedName>
</protein>
<gene>
    <name evidence="1" type="ORF">RHGRI_001979</name>
</gene>
<dbReference type="Proteomes" id="UP000823749">
    <property type="component" value="Chromosome 1"/>
</dbReference>
<evidence type="ECO:0000313" key="2">
    <source>
        <dbReference type="Proteomes" id="UP000823749"/>
    </source>
</evidence>
<comment type="caution">
    <text evidence="1">The sequence shown here is derived from an EMBL/GenBank/DDBJ whole genome shotgun (WGS) entry which is preliminary data.</text>
</comment>
<evidence type="ECO:0000313" key="1">
    <source>
        <dbReference type="EMBL" id="KAG5566219.1"/>
    </source>
</evidence>
<dbReference type="AlphaFoldDB" id="A0AAV6LPC3"/>
<organism evidence="1 2">
    <name type="scientific">Rhododendron griersonianum</name>
    <dbReference type="NCBI Taxonomy" id="479676"/>
    <lineage>
        <taxon>Eukaryota</taxon>
        <taxon>Viridiplantae</taxon>
        <taxon>Streptophyta</taxon>
        <taxon>Embryophyta</taxon>
        <taxon>Tracheophyta</taxon>
        <taxon>Spermatophyta</taxon>
        <taxon>Magnoliopsida</taxon>
        <taxon>eudicotyledons</taxon>
        <taxon>Gunneridae</taxon>
        <taxon>Pentapetalae</taxon>
        <taxon>asterids</taxon>
        <taxon>Ericales</taxon>
        <taxon>Ericaceae</taxon>
        <taxon>Ericoideae</taxon>
        <taxon>Rhodoreae</taxon>
        <taxon>Rhododendron</taxon>
    </lineage>
</organism>
<reference evidence="1" key="1">
    <citation type="submission" date="2020-08" db="EMBL/GenBank/DDBJ databases">
        <title>Plant Genome Project.</title>
        <authorList>
            <person name="Zhang R.-G."/>
        </authorList>
    </citation>
    <scope>NUCLEOTIDE SEQUENCE</scope>
    <source>
        <strain evidence="1">WSP0</strain>
        <tissue evidence="1">Leaf</tissue>
    </source>
</reference>
<name>A0AAV6LPC3_9ERIC</name>
<sequence>MVEGEGEGLMVEWAGVMVEEAGVLEVLHNHHLLKLHKHQLNTKLGFCVNWMLNGWLASWCLVDVLTDIEWLYCTEFGRYQLSSCRMNCLIHELSYGLAIRCIIELPLVCCNDM</sequence>
<keyword evidence="2" id="KW-1185">Reference proteome</keyword>
<accession>A0AAV6LPC3</accession>
<proteinExistence type="predicted"/>
<dbReference type="EMBL" id="JACTNZ010000001">
    <property type="protein sequence ID" value="KAG5566219.1"/>
    <property type="molecule type" value="Genomic_DNA"/>
</dbReference>